<name>A0A1X4N9A6_9RHOB</name>
<gene>
    <name evidence="19" type="ORF">MGEO_20095</name>
</gene>
<keyword evidence="4 14" id="KW-0645">Protease</keyword>
<evidence type="ECO:0000313" key="19">
    <source>
        <dbReference type="EMBL" id="OSQ42926.1"/>
    </source>
</evidence>
<dbReference type="PIRSF" id="PIRSF006404">
    <property type="entry name" value="UCP006404_Pept_M50_CBS"/>
    <property type="match status" value="1"/>
</dbReference>
<feature type="domain" description="CBS" evidence="18">
    <location>
        <begin position="239"/>
        <end position="301"/>
    </location>
</feature>
<evidence type="ECO:0000256" key="4">
    <source>
        <dbReference type="ARBA" id="ARBA00022670"/>
    </source>
</evidence>
<keyword evidence="8 14" id="KW-0378">Hydrolase</keyword>
<feature type="transmembrane region" description="Helical" evidence="14">
    <location>
        <begin position="15"/>
        <end position="35"/>
    </location>
</feature>
<dbReference type="PROSITE" id="PS51371">
    <property type="entry name" value="CBS"/>
    <property type="match status" value="2"/>
</dbReference>
<dbReference type="InterPro" id="IPR016483">
    <property type="entry name" value="UCP006404_Pept_M50_CBS"/>
</dbReference>
<evidence type="ECO:0000313" key="20">
    <source>
        <dbReference type="Proteomes" id="UP000193926"/>
    </source>
</evidence>
<feature type="active site" evidence="15">
    <location>
        <position position="59"/>
    </location>
</feature>
<feature type="binding site" evidence="16">
    <location>
        <position position="62"/>
    </location>
    <ligand>
        <name>Zn(2+)</name>
        <dbReference type="ChEBI" id="CHEBI:29105"/>
        <note>catalytic</note>
    </ligand>
</feature>
<evidence type="ECO:0000256" key="16">
    <source>
        <dbReference type="PIRSR" id="PIRSR006404-2"/>
    </source>
</evidence>
<feature type="binding site" evidence="16">
    <location>
        <position position="161"/>
    </location>
    <ligand>
        <name>Zn(2+)</name>
        <dbReference type="ChEBI" id="CHEBI:29105"/>
        <note>catalytic</note>
    </ligand>
</feature>
<dbReference type="GO" id="GO:0005886">
    <property type="term" value="C:plasma membrane"/>
    <property type="evidence" value="ECO:0007669"/>
    <property type="project" value="UniProtKB-SubCell"/>
</dbReference>
<evidence type="ECO:0000256" key="13">
    <source>
        <dbReference type="ARBA" id="ARBA00023136"/>
    </source>
</evidence>
<evidence type="ECO:0000256" key="3">
    <source>
        <dbReference type="ARBA" id="ARBA00022475"/>
    </source>
</evidence>
<feature type="transmembrane region" description="Helical" evidence="14">
    <location>
        <begin position="98"/>
        <end position="121"/>
    </location>
</feature>
<dbReference type="EMBL" id="JFKC01000040">
    <property type="protein sequence ID" value="OSQ42926.1"/>
    <property type="molecule type" value="Genomic_DNA"/>
</dbReference>
<evidence type="ECO:0000256" key="1">
    <source>
        <dbReference type="ARBA" id="ARBA00004651"/>
    </source>
</evidence>
<feature type="transmembrane region" description="Helical" evidence="14">
    <location>
        <begin position="141"/>
        <end position="161"/>
    </location>
</feature>
<protein>
    <recommendedName>
        <fullName evidence="14">Zinc metalloprotease</fullName>
    </recommendedName>
</protein>
<evidence type="ECO:0000256" key="7">
    <source>
        <dbReference type="ARBA" id="ARBA00022737"/>
    </source>
</evidence>
<evidence type="ECO:0000256" key="2">
    <source>
        <dbReference type="ARBA" id="ARBA00007931"/>
    </source>
</evidence>
<dbReference type="GO" id="GO:0008237">
    <property type="term" value="F:metallopeptidase activity"/>
    <property type="evidence" value="ECO:0007669"/>
    <property type="project" value="UniProtKB-UniRule"/>
</dbReference>
<dbReference type="InterPro" id="IPR046342">
    <property type="entry name" value="CBS_dom_sf"/>
</dbReference>
<evidence type="ECO:0000256" key="17">
    <source>
        <dbReference type="PROSITE-ProRule" id="PRU00703"/>
    </source>
</evidence>
<dbReference type="GO" id="GO:0006508">
    <property type="term" value="P:proteolysis"/>
    <property type="evidence" value="ECO:0007669"/>
    <property type="project" value="UniProtKB-KW"/>
</dbReference>
<dbReference type="GO" id="GO:0046872">
    <property type="term" value="F:metal ion binding"/>
    <property type="evidence" value="ECO:0007669"/>
    <property type="project" value="UniProtKB-UniRule"/>
</dbReference>
<dbReference type="OrthoDB" id="9781963at2"/>
<dbReference type="Pfam" id="PF00571">
    <property type="entry name" value="CBS"/>
    <property type="match status" value="2"/>
</dbReference>
<keyword evidence="7" id="KW-0677">Repeat</keyword>
<comment type="caution">
    <text evidence="19">The sequence shown here is derived from an EMBL/GenBank/DDBJ whole genome shotgun (WGS) entry which is preliminary data.</text>
</comment>
<feature type="domain" description="CBS" evidence="18">
    <location>
        <begin position="302"/>
        <end position="359"/>
    </location>
</feature>
<dbReference type="Proteomes" id="UP000193926">
    <property type="component" value="Unassembled WGS sequence"/>
</dbReference>
<keyword evidence="6 14" id="KW-0479">Metal-binding</keyword>
<comment type="cofactor">
    <cofactor evidence="14 16">
        <name>Zn(2+)</name>
        <dbReference type="ChEBI" id="CHEBI:29105"/>
    </cofactor>
    <text evidence="14 16">Binds 1 zinc ion per subunit.</text>
</comment>
<proteinExistence type="inferred from homology"/>
<evidence type="ECO:0000256" key="6">
    <source>
        <dbReference type="ARBA" id="ARBA00022723"/>
    </source>
</evidence>
<evidence type="ECO:0000256" key="9">
    <source>
        <dbReference type="ARBA" id="ARBA00022833"/>
    </source>
</evidence>
<evidence type="ECO:0000259" key="18">
    <source>
        <dbReference type="PROSITE" id="PS51371"/>
    </source>
</evidence>
<dbReference type="CDD" id="cd02205">
    <property type="entry name" value="CBS_pair_SF"/>
    <property type="match status" value="1"/>
</dbReference>
<dbReference type="RefSeq" id="WP_085641545.1">
    <property type="nucleotide sequence ID" value="NZ_JFKC01000040.1"/>
</dbReference>
<feature type="transmembrane region" description="Helical" evidence="14">
    <location>
        <begin position="41"/>
        <end position="60"/>
    </location>
</feature>
<keyword evidence="9 14" id="KW-0862">Zinc</keyword>
<evidence type="ECO:0000256" key="10">
    <source>
        <dbReference type="ARBA" id="ARBA00022989"/>
    </source>
</evidence>
<keyword evidence="12 17" id="KW-0129">CBS domain</keyword>
<comment type="similarity">
    <text evidence="2 14">Belongs to the peptidase M50B family.</text>
</comment>
<dbReference type="PANTHER" id="PTHR39188:SF3">
    <property type="entry name" value="STAGE IV SPORULATION PROTEIN FB"/>
    <property type="match status" value="1"/>
</dbReference>
<dbReference type="SUPFAM" id="SSF54631">
    <property type="entry name" value="CBS-domain pair"/>
    <property type="match status" value="1"/>
</dbReference>
<keyword evidence="3" id="KW-1003">Cell membrane</keyword>
<dbReference type="InterPro" id="IPR008915">
    <property type="entry name" value="Peptidase_M50"/>
</dbReference>
<dbReference type="PANTHER" id="PTHR39188">
    <property type="entry name" value="MEMBRANE-ASSOCIATED ZINC METALLOPROTEASE M50B"/>
    <property type="match status" value="1"/>
</dbReference>
<evidence type="ECO:0000256" key="11">
    <source>
        <dbReference type="ARBA" id="ARBA00023049"/>
    </source>
</evidence>
<dbReference type="STRING" id="1123756.MGEO_20095"/>
<reference evidence="19 20" key="1">
    <citation type="submission" date="2014-03" db="EMBL/GenBank/DDBJ databases">
        <title>The draft genome sequence of Marivita geojedonensis KCTC 23882.</title>
        <authorList>
            <person name="Lai Q."/>
            <person name="Shao Z."/>
        </authorList>
    </citation>
    <scope>NUCLEOTIDE SEQUENCE [LARGE SCALE GENOMIC DNA]</scope>
    <source>
        <strain evidence="19 20">DPG-138</strain>
    </source>
</reference>
<evidence type="ECO:0000256" key="12">
    <source>
        <dbReference type="ARBA" id="ARBA00023122"/>
    </source>
</evidence>
<evidence type="ECO:0000256" key="5">
    <source>
        <dbReference type="ARBA" id="ARBA00022692"/>
    </source>
</evidence>
<feature type="binding site" evidence="16">
    <location>
        <position position="58"/>
    </location>
    <ligand>
        <name>Zn(2+)</name>
        <dbReference type="ChEBI" id="CHEBI:29105"/>
        <note>catalytic</note>
    </ligand>
</feature>
<keyword evidence="13 14" id="KW-0472">Membrane</keyword>
<dbReference type="AlphaFoldDB" id="A0A1X4N9A6"/>
<evidence type="ECO:0000256" key="8">
    <source>
        <dbReference type="ARBA" id="ARBA00022801"/>
    </source>
</evidence>
<organism evidence="19 20">
    <name type="scientific">Marivita geojedonensis</name>
    <dbReference type="NCBI Taxonomy" id="1123756"/>
    <lineage>
        <taxon>Bacteria</taxon>
        <taxon>Pseudomonadati</taxon>
        <taxon>Pseudomonadota</taxon>
        <taxon>Alphaproteobacteria</taxon>
        <taxon>Rhodobacterales</taxon>
        <taxon>Roseobacteraceae</taxon>
        <taxon>Marivita</taxon>
    </lineage>
</organism>
<comment type="subcellular location">
    <subcellularLocation>
        <location evidence="1">Cell membrane</location>
        <topology evidence="1">Multi-pass membrane protein</topology>
    </subcellularLocation>
</comment>
<sequence length="360" mass="38764">MSWSFSLGRVFGSELRVHATFFLLLAWIGTATWLAEGPGPALANLAFVVALFACVVAHELGHALMARRFGIRTPDITLLPIGGMARMERIPENPRQEIAVALAGPAVNVLIWLALVLLFGVQGDPSTLVSLNATDQSFFERLAAINLFLVVFNLIPAFPMDGGRVFRAVLASSMGRVRATRLAARAGQIIAFLFGYLGLVGGNPILILIAIFVFMAAMAESSDVELHDLVKGVRARDAMITSFETLTPTDPLRTAEMALLRTTQSEFPVVNTDGSLAGFLTKADIILLHQTASQPATIADVMLTSVPSIRLTDPLEKALDDLGQPGMPAVAVTDRTGNFIGYITRENIGEWAVLRNVPRS</sequence>
<keyword evidence="20" id="KW-1185">Reference proteome</keyword>
<dbReference type="Pfam" id="PF02163">
    <property type="entry name" value="Peptidase_M50"/>
    <property type="match status" value="1"/>
</dbReference>
<dbReference type="Gene3D" id="3.10.580.10">
    <property type="entry name" value="CBS-domain"/>
    <property type="match status" value="1"/>
</dbReference>
<evidence type="ECO:0000256" key="15">
    <source>
        <dbReference type="PIRSR" id="PIRSR006404-1"/>
    </source>
</evidence>
<dbReference type="CDD" id="cd06164">
    <property type="entry name" value="S2P-M50_SpoIVFB_CBS"/>
    <property type="match status" value="1"/>
</dbReference>
<keyword evidence="10 14" id="KW-1133">Transmembrane helix</keyword>
<comment type="caution">
    <text evidence="14">Lacks conserved residue(s) required for the propagation of feature annotation.</text>
</comment>
<keyword evidence="5 14" id="KW-0812">Transmembrane</keyword>
<dbReference type="InterPro" id="IPR000644">
    <property type="entry name" value="CBS_dom"/>
</dbReference>
<keyword evidence="11 14" id="KW-0482">Metalloprotease</keyword>
<evidence type="ECO:0000256" key="14">
    <source>
        <dbReference type="PIRNR" id="PIRNR006404"/>
    </source>
</evidence>
<accession>A0A1X4N9A6</accession>
<dbReference type="SMART" id="SM00116">
    <property type="entry name" value="CBS"/>
    <property type="match status" value="2"/>
</dbReference>